<dbReference type="Pfam" id="PF17069">
    <property type="entry name" value="RSRP"/>
    <property type="match status" value="1"/>
</dbReference>
<keyword evidence="9" id="KW-1185">Reference proteome</keyword>
<feature type="region of interest" description="Disordered" evidence="7">
    <location>
        <begin position="1"/>
        <end position="23"/>
    </location>
</feature>
<evidence type="ECO:0000256" key="7">
    <source>
        <dbReference type="SAM" id="MobiDB-lite"/>
    </source>
</evidence>
<sequence length="307" mass="35646">MSCGDGKLIQAKEQTWTNDDKENCRVPVYKGEQIAEKFGKARTEEMNSCMGELSLSSPKERESGEKRKTRSRSRSCSPKRKSNTRSLSSSSSSMSRSSSSSSSDSDRSTYSRRRSRSRSRSRGRYRSFRTYRRRRSVPRSSSRSRSRSYPRCCRSRSRSHSSGRHYRFFYKCRSHYRSYRSRSYHRRYRSRSRSRSWTRGKRYNGFVQTGRERFVDGSNRNPSRSPSRPAVRLTEKDKLKLLEIAKANASKLLGVENVEVPASIKAKVQVSPDINSMKGELNAGHDEKVCFNSSEYFIQVWMDEKIG</sequence>
<feature type="compositionally biased region" description="Low complexity" evidence="7">
    <location>
        <begin position="85"/>
        <end position="103"/>
    </location>
</feature>
<reference evidence="8" key="1">
    <citation type="submission" date="2021-06" db="EMBL/GenBank/DDBJ databases">
        <authorList>
            <consortium name="Wellcome Sanger Institute Data Sharing"/>
        </authorList>
    </citation>
    <scope>NUCLEOTIDE SEQUENCE [LARGE SCALE GENOMIC DNA]</scope>
</reference>
<keyword evidence="4" id="KW-0597">Phosphoprotein</keyword>
<evidence type="ECO:0000256" key="6">
    <source>
        <dbReference type="ARBA" id="ARBA00034666"/>
    </source>
</evidence>
<reference evidence="8" key="3">
    <citation type="submission" date="2025-09" db="UniProtKB">
        <authorList>
            <consortium name="Ensembl"/>
        </authorList>
    </citation>
    <scope>IDENTIFICATION</scope>
</reference>
<dbReference type="AlphaFoldDB" id="A0A8C4SWW0"/>
<feature type="region of interest" description="Disordered" evidence="7">
    <location>
        <begin position="212"/>
        <end position="231"/>
    </location>
</feature>
<dbReference type="PANTHER" id="PTHR47622">
    <property type="entry name" value="ARGININE/SERINE-RICH PROTEIN 1"/>
    <property type="match status" value="1"/>
</dbReference>
<dbReference type="InterPro" id="IPR029656">
    <property type="entry name" value="RSRP1"/>
</dbReference>
<evidence type="ECO:0000313" key="8">
    <source>
        <dbReference type="Ensembl" id="ENSECRP00000022631.1"/>
    </source>
</evidence>
<evidence type="ECO:0000256" key="5">
    <source>
        <dbReference type="ARBA" id="ARBA00023242"/>
    </source>
</evidence>
<evidence type="ECO:0000256" key="3">
    <source>
        <dbReference type="ARBA" id="ARBA00018147"/>
    </source>
</evidence>
<evidence type="ECO:0000256" key="4">
    <source>
        <dbReference type="ARBA" id="ARBA00022553"/>
    </source>
</evidence>
<keyword evidence="5" id="KW-0539">Nucleus</keyword>
<proteinExistence type="inferred from homology"/>
<feature type="compositionally biased region" description="Basic residues" evidence="7">
    <location>
        <begin position="110"/>
        <end position="159"/>
    </location>
</feature>
<evidence type="ECO:0000313" key="9">
    <source>
        <dbReference type="Proteomes" id="UP000694620"/>
    </source>
</evidence>
<dbReference type="PANTHER" id="PTHR47622:SF1">
    <property type="entry name" value="ARGININE_SERINE-RICH PROTEIN 1"/>
    <property type="match status" value="1"/>
</dbReference>
<feature type="region of interest" description="Disordered" evidence="7">
    <location>
        <begin position="48"/>
        <end position="159"/>
    </location>
</feature>
<comment type="similarity">
    <text evidence="2">Belongs to the RSRP family.</text>
</comment>
<feature type="compositionally biased region" description="Low complexity" evidence="7">
    <location>
        <begin position="218"/>
        <end position="229"/>
    </location>
</feature>
<reference evidence="8" key="2">
    <citation type="submission" date="2025-08" db="UniProtKB">
        <authorList>
            <consortium name="Ensembl"/>
        </authorList>
    </citation>
    <scope>IDENTIFICATION</scope>
</reference>
<dbReference type="GeneTree" id="ENSGT00940000174265"/>
<dbReference type="Proteomes" id="UP000694620">
    <property type="component" value="Chromosome 14"/>
</dbReference>
<evidence type="ECO:0000256" key="1">
    <source>
        <dbReference type="ARBA" id="ARBA00004123"/>
    </source>
</evidence>
<comment type="function">
    <text evidence="6">Probably acts as a spliceosomal factor that contributes to spliceosome assembly and regulates the isoform switching of proteins such as PARP6.</text>
</comment>
<protein>
    <recommendedName>
        <fullName evidence="3">Arginine/serine-rich protein 1</fullName>
    </recommendedName>
</protein>
<organism evidence="8 9">
    <name type="scientific">Erpetoichthys calabaricus</name>
    <name type="common">Rope fish</name>
    <name type="synonym">Calamoichthys calabaricus</name>
    <dbReference type="NCBI Taxonomy" id="27687"/>
    <lineage>
        <taxon>Eukaryota</taxon>
        <taxon>Metazoa</taxon>
        <taxon>Chordata</taxon>
        <taxon>Craniata</taxon>
        <taxon>Vertebrata</taxon>
        <taxon>Euteleostomi</taxon>
        <taxon>Actinopterygii</taxon>
        <taxon>Polypteriformes</taxon>
        <taxon>Polypteridae</taxon>
        <taxon>Erpetoichthys</taxon>
    </lineage>
</organism>
<comment type="subcellular location">
    <subcellularLocation>
        <location evidence="1">Nucleus</location>
    </subcellularLocation>
</comment>
<accession>A0A8C4SWW0</accession>
<name>A0A8C4SWW0_ERPCA</name>
<dbReference type="Ensembl" id="ENSECRT00000023115.1">
    <property type="protein sequence ID" value="ENSECRP00000022631.1"/>
    <property type="gene ID" value="ENSECRG00000015299.1"/>
</dbReference>
<dbReference type="GO" id="GO:0005634">
    <property type="term" value="C:nucleus"/>
    <property type="evidence" value="ECO:0007669"/>
    <property type="project" value="UniProtKB-SubCell"/>
</dbReference>
<evidence type="ECO:0000256" key="2">
    <source>
        <dbReference type="ARBA" id="ARBA00009534"/>
    </source>
</evidence>
<feature type="compositionally biased region" description="Basic residues" evidence="7">
    <location>
        <begin position="67"/>
        <end position="83"/>
    </location>
</feature>